<proteinExistence type="predicted"/>
<sequence length="239" mass="26349">MERTPFRACDIQFAIMGHAELNHTATQSEEARVPTPLNAIALLVSLLAGIVVFLPFALNTSPLNAVMLRVPGNQGNWWHALIGAPFFLAFPMIWLRLRAFFSSQLSTPAERRIIWIAVSLSIFGTILVEAPFLLHLAGTSAWQRLAVLSLGLGIVIASATILFLRRRHISPTRACLVGLNTAYLGNAALCLIVYSSATGPIHSRSGWLVTMVIVWPMILEILWIFTRPSKTQTLVVVDR</sequence>
<evidence type="ECO:0000313" key="3">
    <source>
        <dbReference type="Proteomes" id="UP000269669"/>
    </source>
</evidence>
<keyword evidence="3" id="KW-1185">Reference proteome</keyword>
<feature type="transmembrane region" description="Helical" evidence="1">
    <location>
        <begin position="206"/>
        <end position="225"/>
    </location>
</feature>
<feature type="transmembrane region" description="Helical" evidence="1">
    <location>
        <begin position="176"/>
        <end position="194"/>
    </location>
</feature>
<feature type="transmembrane region" description="Helical" evidence="1">
    <location>
        <begin position="145"/>
        <end position="164"/>
    </location>
</feature>
<feature type="transmembrane region" description="Helical" evidence="1">
    <location>
        <begin position="37"/>
        <end position="57"/>
    </location>
</feature>
<keyword evidence="1" id="KW-0472">Membrane</keyword>
<organism evidence="2 3">
    <name type="scientific">Edaphobacter aggregans</name>
    <dbReference type="NCBI Taxonomy" id="570835"/>
    <lineage>
        <taxon>Bacteria</taxon>
        <taxon>Pseudomonadati</taxon>
        <taxon>Acidobacteriota</taxon>
        <taxon>Terriglobia</taxon>
        <taxon>Terriglobales</taxon>
        <taxon>Acidobacteriaceae</taxon>
        <taxon>Edaphobacter</taxon>
    </lineage>
</organism>
<accession>A0A3R9P6U3</accession>
<evidence type="ECO:0000256" key="1">
    <source>
        <dbReference type="SAM" id="Phobius"/>
    </source>
</evidence>
<dbReference type="EMBL" id="RSDW01000001">
    <property type="protein sequence ID" value="RSL14771.1"/>
    <property type="molecule type" value="Genomic_DNA"/>
</dbReference>
<gene>
    <name evidence="2" type="ORF">EDE15_0236</name>
</gene>
<evidence type="ECO:0008006" key="4">
    <source>
        <dbReference type="Google" id="ProtNLM"/>
    </source>
</evidence>
<dbReference type="Proteomes" id="UP000269669">
    <property type="component" value="Unassembled WGS sequence"/>
</dbReference>
<feature type="transmembrane region" description="Helical" evidence="1">
    <location>
        <begin position="77"/>
        <end position="101"/>
    </location>
</feature>
<name>A0A3R9P6U3_9BACT</name>
<keyword evidence="1" id="KW-1133">Transmembrane helix</keyword>
<protein>
    <recommendedName>
        <fullName evidence="4">DUF2306 domain-containing protein</fullName>
    </recommendedName>
</protein>
<reference evidence="2 3" key="1">
    <citation type="submission" date="2018-12" db="EMBL/GenBank/DDBJ databases">
        <title>Sequencing of bacterial isolates from soil warming experiment in Harvard Forest, Massachusetts, USA.</title>
        <authorList>
            <person name="Deangelis K."/>
        </authorList>
    </citation>
    <scope>NUCLEOTIDE SEQUENCE [LARGE SCALE GENOMIC DNA]</scope>
    <source>
        <strain evidence="2 3">EB153</strain>
    </source>
</reference>
<evidence type="ECO:0000313" key="2">
    <source>
        <dbReference type="EMBL" id="RSL14771.1"/>
    </source>
</evidence>
<feature type="transmembrane region" description="Helical" evidence="1">
    <location>
        <begin position="113"/>
        <end position="133"/>
    </location>
</feature>
<keyword evidence="1" id="KW-0812">Transmembrane</keyword>
<dbReference type="AlphaFoldDB" id="A0A3R9P6U3"/>
<comment type="caution">
    <text evidence="2">The sequence shown here is derived from an EMBL/GenBank/DDBJ whole genome shotgun (WGS) entry which is preliminary data.</text>
</comment>